<protein>
    <submittedName>
        <fullName evidence="1">Uncharacterized protein</fullName>
    </submittedName>
</protein>
<accession>A0A1H4ZUA2</accession>
<name>A0A1H4ZUA2_9PSED</name>
<dbReference type="AlphaFoldDB" id="A0A1H4ZUA2"/>
<gene>
    <name evidence="1" type="ORF">SAMN05216178_6832</name>
</gene>
<evidence type="ECO:0000313" key="1">
    <source>
        <dbReference type="EMBL" id="SED33567.1"/>
    </source>
</evidence>
<dbReference type="RefSeq" id="WP_092320803.1">
    <property type="nucleotide sequence ID" value="NZ_FNTJ01000003.1"/>
</dbReference>
<evidence type="ECO:0000313" key="2">
    <source>
        <dbReference type="Proteomes" id="UP000198982"/>
    </source>
</evidence>
<organism evidence="1 2">
    <name type="scientific">Pseudomonas saponiphila</name>
    <dbReference type="NCBI Taxonomy" id="556534"/>
    <lineage>
        <taxon>Bacteria</taxon>
        <taxon>Pseudomonadati</taxon>
        <taxon>Pseudomonadota</taxon>
        <taxon>Gammaproteobacteria</taxon>
        <taxon>Pseudomonadales</taxon>
        <taxon>Pseudomonadaceae</taxon>
        <taxon>Pseudomonas</taxon>
    </lineage>
</organism>
<keyword evidence="2" id="KW-1185">Reference proteome</keyword>
<dbReference type="Proteomes" id="UP000198982">
    <property type="component" value="Unassembled WGS sequence"/>
</dbReference>
<dbReference type="EMBL" id="FNTJ01000003">
    <property type="protein sequence ID" value="SED33567.1"/>
    <property type="molecule type" value="Genomic_DNA"/>
</dbReference>
<proteinExistence type="predicted"/>
<sequence length="112" mass="12500">MTIQILCERTAGAALSCPLSQETTQELAGYIVGFYESLFAGADPRYPSSKPEFVYQVLRDGYALAEVPIDMTSEAYVLSDQIAPAQDIQALHERFHDKFAWKLITTTFTQMA</sequence>
<reference evidence="2" key="1">
    <citation type="submission" date="2016-10" db="EMBL/GenBank/DDBJ databases">
        <authorList>
            <person name="Varghese N."/>
            <person name="Submissions S."/>
        </authorList>
    </citation>
    <scope>NUCLEOTIDE SEQUENCE [LARGE SCALE GENOMIC DNA]</scope>
    <source>
        <strain evidence="2">DSM 9751</strain>
    </source>
</reference>